<protein>
    <recommendedName>
        <fullName evidence="4">DUF3307 domain-containing protein</fullName>
    </recommendedName>
</protein>
<dbReference type="RefSeq" id="WP_058265958.1">
    <property type="nucleotide sequence ID" value="NZ_FMYN01000006.1"/>
</dbReference>
<evidence type="ECO:0008006" key="4">
    <source>
        <dbReference type="Google" id="ProtNLM"/>
    </source>
</evidence>
<feature type="transmembrane region" description="Helical" evidence="1">
    <location>
        <begin position="125"/>
        <end position="151"/>
    </location>
</feature>
<dbReference type="Pfam" id="PF11750">
    <property type="entry name" value="DUF3307"/>
    <property type="match status" value="1"/>
</dbReference>
<evidence type="ECO:0000256" key="1">
    <source>
        <dbReference type="SAM" id="Phobius"/>
    </source>
</evidence>
<dbReference type="InterPro" id="IPR021737">
    <property type="entry name" value="Phage_phiKZ_Orf197"/>
</dbReference>
<feature type="transmembrane region" description="Helical" evidence="1">
    <location>
        <begin position="204"/>
        <end position="227"/>
    </location>
</feature>
<evidence type="ECO:0000313" key="2">
    <source>
        <dbReference type="EMBL" id="KSU47981.1"/>
    </source>
</evidence>
<dbReference type="OrthoDB" id="5122730at2"/>
<dbReference type="AlphaFoldDB" id="A0A0V8GCG1"/>
<feature type="transmembrane region" description="Helical" evidence="1">
    <location>
        <begin position="60"/>
        <end position="77"/>
    </location>
</feature>
<dbReference type="Proteomes" id="UP000053797">
    <property type="component" value="Unassembled WGS sequence"/>
</dbReference>
<keyword evidence="1" id="KW-1133">Transmembrane helix</keyword>
<gene>
    <name evidence="2" type="ORF">AS033_15115</name>
</gene>
<evidence type="ECO:0000313" key="3">
    <source>
        <dbReference type="Proteomes" id="UP000053797"/>
    </source>
</evidence>
<name>A0A0V8GCG1_9BACL</name>
<proteinExistence type="predicted"/>
<feature type="transmembrane region" description="Helical" evidence="1">
    <location>
        <begin position="97"/>
        <end position="113"/>
    </location>
</feature>
<feature type="transmembrane region" description="Helical" evidence="1">
    <location>
        <begin position="34"/>
        <end position="53"/>
    </location>
</feature>
<reference evidence="2 3" key="1">
    <citation type="journal article" date="2015" name="Int. J. Syst. Evol. Microbiol.">
        <title>Exiguobacterium enclense sp. nov., isolated from sediment.</title>
        <authorList>
            <person name="Dastager S.G."/>
            <person name="Mawlankar R."/>
            <person name="Sonalkar V.V."/>
            <person name="Thorat M.N."/>
            <person name="Mual P."/>
            <person name="Verma A."/>
            <person name="Krishnamurthi S."/>
            <person name="Tang S.K."/>
            <person name="Li W.J."/>
        </authorList>
    </citation>
    <scope>NUCLEOTIDE SEQUENCE [LARGE SCALE GENOMIC DNA]</scope>
    <source>
        <strain evidence="2 3">NIO-1109</strain>
    </source>
</reference>
<dbReference type="EMBL" id="LNQL01000006">
    <property type="protein sequence ID" value="KSU47981.1"/>
    <property type="molecule type" value="Genomic_DNA"/>
</dbReference>
<organism evidence="2 3">
    <name type="scientific">Exiguobacterium indicum</name>
    <dbReference type="NCBI Taxonomy" id="296995"/>
    <lineage>
        <taxon>Bacteria</taxon>
        <taxon>Bacillati</taxon>
        <taxon>Bacillota</taxon>
        <taxon>Bacilli</taxon>
        <taxon>Bacillales</taxon>
        <taxon>Bacillales Family XII. Incertae Sedis</taxon>
        <taxon>Exiguobacterium</taxon>
    </lineage>
</organism>
<accession>A0A0V8GCG1</accession>
<keyword evidence="1" id="KW-0812">Transmembrane</keyword>
<feature type="transmembrane region" description="Helical" evidence="1">
    <location>
        <begin position="239"/>
        <end position="260"/>
    </location>
</feature>
<keyword evidence="1" id="KW-0472">Membrane</keyword>
<sequence>MTVLLSLILVHLLADFPLQTRRMAQLKHRHQRILFQHLAVHASLMLLVLAFFVIRGQLTLDIAGWLGGSILVFHALLDASPLKRRVKQAAAYWIDQALHIATIIALTWVFVPIDWSLSFARPEQVLWILCFSLVTTELLGHGIALMLAPFAPRLIEAHFERKVTRKEQLDGVSRTVTHEVEDSARSYTTELNGIGRYIGLVERAIITLLVVTNATGAIGFIIALKALARFKQFEDRRFAEYYIIGSLLSILGAILCGLAIRVAL</sequence>
<comment type="caution">
    <text evidence="2">The sequence shown here is derived from an EMBL/GenBank/DDBJ whole genome shotgun (WGS) entry which is preliminary data.</text>
</comment>